<reference evidence="4 5" key="1">
    <citation type="journal article" date="2020" name="Nature">
        <title>Six reference-quality genomes reveal evolution of bat adaptations.</title>
        <authorList>
            <person name="Jebb D."/>
            <person name="Huang Z."/>
            <person name="Pippel M."/>
            <person name="Hughes G.M."/>
            <person name="Lavrichenko K."/>
            <person name="Devanna P."/>
            <person name="Winkler S."/>
            <person name="Jermiin L.S."/>
            <person name="Skirmuntt E.C."/>
            <person name="Katzourakis A."/>
            <person name="Burkitt-Gray L."/>
            <person name="Ray D.A."/>
            <person name="Sullivan K.A.M."/>
            <person name="Roscito J.G."/>
            <person name="Kirilenko B.M."/>
            <person name="Davalos L.M."/>
            <person name="Corthals A.P."/>
            <person name="Power M.L."/>
            <person name="Jones G."/>
            <person name="Ransome R.D."/>
            <person name="Dechmann D.K.N."/>
            <person name="Locatelli A.G."/>
            <person name="Puechmaille S.J."/>
            <person name="Fedrigo O."/>
            <person name="Jarvis E.D."/>
            <person name="Hiller M."/>
            <person name="Vernes S.C."/>
            <person name="Myers E.W."/>
            <person name="Teeling E.C."/>
        </authorList>
    </citation>
    <scope>NUCLEOTIDE SEQUENCE [LARGE SCALE GENOMIC DNA]</scope>
    <source>
        <strain evidence="4">MMyoMyo1</strain>
        <tissue evidence="4">Flight muscle</tissue>
    </source>
</reference>
<name>A0A7J8ANF0_MYOMY</name>
<dbReference type="GO" id="GO:0042274">
    <property type="term" value="P:ribosomal small subunit biogenesis"/>
    <property type="evidence" value="ECO:0007669"/>
    <property type="project" value="TreeGrafter"/>
</dbReference>
<evidence type="ECO:0000256" key="1">
    <source>
        <dbReference type="SAM" id="Coils"/>
    </source>
</evidence>
<feature type="region of interest" description="Disordered" evidence="2">
    <location>
        <begin position="765"/>
        <end position="847"/>
    </location>
</feature>
<keyword evidence="3" id="KW-0732">Signal</keyword>
<feature type="compositionally biased region" description="Basic and acidic residues" evidence="2">
    <location>
        <begin position="716"/>
        <end position="733"/>
    </location>
</feature>
<dbReference type="Proteomes" id="UP000527355">
    <property type="component" value="Unassembled WGS sequence"/>
</dbReference>
<dbReference type="InterPro" id="IPR050781">
    <property type="entry name" value="CWC22_splicing_factor"/>
</dbReference>
<dbReference type="GO" id="GO:0005730">
    <property type="term" value="C:nucleolus"/>
    <property type="evidence" value="ECO:0007669"/>
    <property type="project" value="TreeGrafter"/>
</dbReference>
<feature type="coiled-coil region" evidence="1">
    <location>
        <begin position="475"/>
        <end position="593"/>
    </location>
</feature>
<evidence type="ECO:0000256" key="2">
    <source>
        <dbReference type="SAM" id="MobiDB-lite"/>
    </source>
</evidence>
<feature type="chain" id="PRO_5029716988" evidence="3">
    <location>
        <begin position="20"/>
        <end position="847"/>
    </location>
</feature>
<dbReference type="PANTHER" id="PTHR18034">
    <property type="entry name" value="CELL CYCLE CONTROL PROTEIN CWF22-RELATED"/>
    <property type="match status" value="1"/>
</dbReference>
<dbReference type="PANTHER" id="PTHR18034:SF4">
    <property type="entry name" value="NUCLEOLAR MIF4G DOMAIN-CONTAINING PROTEIN 1"/>
    <property type="match status" value="1"/>
</dbReference>
<dbReference type="InterPro" id="IPR016024">
    <property type="entry name" value="ARM-type_fold"/>
</dbReference>
<feature type="compositionally biased region" description="Basic residues" evidence="2">
    <location>
        <begin position="810"/>
        <end position="820"/>
    </location>
</feature>
<feature type="signal peptide" evidence="3">
    <location>
        <begin position="1"/>
        <end position="19"/>
    </location>
</feature>
<keyword evidence="5" id="KW-1185">Reference proteome</keyword>
<dbReference type="Gene3D" id="1.25.40.180">
    <property type="match status" value="1"/>
</dbReference>
<dbReference type="SUPFAM" id="SSF48371">
    <property type="entry name" value="ARM repeat"/>
    <property type="match status" value="1"/>
</dbReference>
<organism evidence="4 5">
    <name type="scientific">Myotis myotis</name>
    <name type="common">Greater mouse-eared bat</name>
    <name type="synonym">Vespertilio myotis</name>
    <dbReference type="NCBI Taxonomy" id="51298"/>
    <lineage>
        <taxon>Eukaryota</taxon>
        <taxon>Metazoa</taxon>
        <taxon>Chordata</taxon>
        <taxon>Craniata</taxon>
        <taxon>Vertebrata</taxon>
        <taxon>Euteleostomi</taxon>
        <taxon>Mammalia</taxon>
        <taxon>Eutheria</taxon>
        <taxon>Laurasiatheria</taxon>
        <taxon>Chiroptera</taxon>
        <taxon>Yangochiroptera</taxon>
        <taxon>Vespertilionidae</taxon>
        <taxon>Myotis</taxon>
    </lineage>
</organism>
<protein>
    <submittedName>
        <fullName evidence="4">Uncharacterized protein</fullName>
    </submittedName>
</protein>
<keyword evidence="1" id="KW-0175">Coiled coil</keyword>
<comment type="caution">
    <text evidence="4">The sequence shown here is derived from an EMBL/GenBank/DDBJ whole genome shotgun (WGS) entry which is preliminary data.</text>
</comment>
<dbReference type="AlphaFoldDB" id="A0A7J8ANF0"/>
<proteinExistence type="predicted"/>
<sequence length="847" mass="97402">MTTLFTVIVHLYNFHVAQSLLVFNILEKLTGNFTEKDMELILLMLRNVGFSLRKDDVLSLEMIKQTQGKAIGAGGKFQGKTRIRFMLEKMLVLKDNDMQRTLGFDPEPVEKLRKLQRALSVDVELVVWSRLSTESVCEESVCEESVDVESVNLESVNFESVDVESVSAESDRGHIPQWFLEELLGDSMALEAEQVQRMNQHTHLSWEMEQLSEASSHILENQTLQGTVQEMRGALVALQESSLRCTELQEENQQLRKQGSNSYGSGARVLMEQSLRQHHMSVQQKGTLGDGTQRKEKNSSQEWETLTEELVKALEQLLNEVDTLKADRALQILELERQLQIEKDNSQNLENISKELLKDLKQVLDAVDTLQAKAPQQLDPSLLASKNQQAAKEREWEELYELLEQLIQVHEALRQDHTCLGALHDQLSGQYQALVEEHSHHKTLLRPSLEMASKAFRRRWMEELRLQLLQEKDTNQEWETFTEELVKELEQLRHEVDTLKADRALQILELERQLQIEKDNSQNLENINKELLKDLKQVLDAVDTVKAEAPQMLELERQLQIEKDNSQNLENINKELLKDLKQVLDAVDTLQAKAPQLDPSLLASKNQQAAKEREWEELYELLEQLIQVHEALRQDHACLGALHDQLSGQYQALVEEHSRHKTLLRPSLEMASKAFRRREQDQRQHEQSLQELGKLLNTQREALKQEQEANALAAQEEERLRQELDREEGKQEGEGTVLDAYESKDPAPRKKKRWIGARAFIKLFNHKSSGSREPAEPSPDRPPGPLEATPSCSYRMEERDAPSVPVGKAARPKKDKRKKTDKSPAARPAWWKRLQCWSSSDIPPPSK</sequence>
<feature type="region of interest" description="Disordered" evidence="2">
    <location>
        <begin position="707"/>
        <end position="752"/>
    </location>
</feature>
<evidence type="ECO:0000313" key="5">
    <source>
        <dbReference type="Proteomes" id="UP000527355"/>
    </source>
</evidence>
<accession>A0A7J8ANF0</accession>
<gene>
    <name evidence="4" type="ORF">mMyoMyo1_008197</name>
</gene>
<dbReference type="GO" id="GO:0003723">
    <property type="term" value="F:RNA binding"/>
    <property type="evidence" value="ECO:0007669"/>
    <property type="project" value="TreeGrafter"/>
</dbReference>
<dbReference type="VEuPathDB" id="HostDB:LOC118649377"/>
<feature type="region of interest" description="Disordered" evidence="2">
    <location>
        <begin position="279"/>
        <end position="302"/>
    </location>
</feature>
<evidence type="ECO:0000313" key="4">
    <source>
        <dbReference type="EMBL" id="KAF6387759.1"/>
    </source>
</evidence>
<dbReference type="EMBL" id="JABWUV010000001">
    <property type="protein sequence ID" value="KAF6387759.1"/>
    <property type="molecule type" value="Genomic_DNA"/>
</dbReference>
<evidence type="ECO:0000256" key="3">
    <source>
        <dbReference type="SAM" id="SignalP"/>
    </source>
</evidence>